<dbReference type="GO" id="GO:0050297">
    <property type="term" value="F:stizolobate synthase activity"/>
    <property type="evidence" value="ECO:0007669"/>
    <property type="project" value="UniProtKB-EC"/>
</dbReference>
<dbReference type="EMBL" id="MN136220">
    <property type="protein sequence ID" value="QED21471.1"/>
    <property type="molecule type" value="mRNA"/>
</dbReference>
<evidence type="ECO:0000256" key="7">
    <source>
        <dbReference type="ARBA" id="ARBA00022833"/>
    </source>
</evidence>
<feature type="domain" description="Extradiol ring-cleavage dioxygenase class III enzyme subunit B" evidence="10">
    <location>
        <begin position="10"/>
        <end position="264"/>
    </location>
</feature>
<keyword evidence="6" id="KW-0479">Metal-binding</keyword>
<dbReference type="PANTHER" id="PTHR30096:SF0">
    <property type="entry name" value="4,5-DOPA DIOXYGENASE EXTRADIOL-LIKE PROTEIN"/>
    <property type="match status" value="1"/>
</dbReference>
<keyword evidence="7" id="KW-0862">Zinc</keyword>
<dbReference type="InterPro" id="IPR004183">
    <property type="entry name" value="Xdiol_dOase_suB"/>
</dbReference>
<dbReference type="PIRSF" id="PIRSF006157">
    <property type="entry name" value="Doxgns_DODA"/>
    <property type="match status" value="1"/>
</dbReference>
<evidence type="ECO:0000313" key="11">
    <source>
        <dbReference type="EMBL" id="QED21471.1"/>
    </source>
</evidence>
<dbReference type="Gene3D" id="3.40.830.10">
    <property type="entry name" value="LigB-like"/>
    <property type="match status" value="1"/>
</dbReference>
<dbReference type="AlphaFoldDB" id="A0A5B8XAC2"/>
<accession>A0A5B8XAC2</accession>
<evidence type="ECO:0000256" key="9">
    <source>
        <dbReference type="ARBA" id="ARBA00023002"/>
    </source>
</evidence>
<dbReference type="Pfam" id="PF02900">
    <property type="entry name" value="LigB"/>
    <property type="match status" value="1"/>
</dbReference>
<protein>
    <recommendedName>
        <fullName evidence="5">stizolobate synthase</fullName>
        <ecNumber evidence="5">1.13.11.29</ecNumber>
    </recommendedName>
</protein>
<name>A0A5B8XAC2_STEHA</name>
<evidence type="ECO:0000256" key="6">
    <source>
        <dbReference type="ARBA" id="ARBA00022723"/>
    </source>
</evidence>
<evidence type="ECO:0000256" key="2">
    <source>
        <dbReference type="ARBA" id="ARBA00001947"/>
    </source>
</evidence>
<evidence type="ECO:0000256" key="4">
    <source>
        <dbReference type="ARBA" id="ARBA00007581"/>
    </source>
</evidence>
<sequence>MDGGNLIRETFFISHGTPKMSIDESMAARHFLESWKEKVYSKRPNSILVVSAHWETHQPTVNAVDRSDTIYDFRGFPAPMYQLKYPAPGAPDLAKRAQELLTISGFKQVHVDKNRGLDHGSWVPLMLMYPEADIPVCQLSVQPHLDGTYHYNMGKALAPLKEEGVLIIGSGSATHPSDAPHVFDGVAPWAAAFDDWLEEALTSGRHEDVNSYKTKAPNWKIAHPWPEHFYLLHVALGASGENSKAELVHRSWDHGTMSYASYKFTAVS</sequence>
<dbReference type="CDD" id="cd07363">
    <property type="entry name" value="45_DOPA_Dioxygenase"/>
    <property type="match status" value="1"/>
</dbReference>
<comment type="cofactor">
    <cofactor evidence="2">
        <name>Zn(2+)</name>
        <dbReference type="ChEBI" id="CHEBI:29105"/>
    </cofactor>
</comment>
<keyword evidence="9" id="KW-0560">Oxidoreductase</keyword>
<evidence type="ECO:0000256" key="8">
    <source>
        <dbReference type="ARBA" id="ARBA00022964"/>
    </source>
</evidence>
<dbReference type="SUPFAM" id="SSF53213">
    <property type="entry name" value="LigB-like"/>
    <property type="match status" value="1"/>
</dbReference>
<organism evidence="11">
    <name type="scientific">Stegnosperma halimifolium</name>
    <dbReference type="NCBI Taxonomy" id="3535"/>
    <lineage>
        <taxon>Eukaryota</taxon>
        <taxon>Viridiplantae</taxon>
        <taxon>Streptophyta</taxon>
        <taxon>Embryophyta</taxon>
        <taxon>Tracheophyta</taxon>
        <taxon>Spermatophyta</taxon>
        <taxon>Magnoliopsida</taxon>
        <taxon>eudicotyledons</taxon>
        <taxon>Gunneridae</taxon>
        <taxon>Pentapetalae</taxon>
        <taxon>Caryophyllales</taxon>
        <taxon>Stegnospermataceae</taxon>
        <taxon>Stegnosperma</taxon>
    </lineage>
</organism>
<dbReference type="PANTHER" id="PTHR30096">
    <property type="entry name" value="4,5-DOPA DIOXYGENASE EXTRADIOL-LIKE PROTEIN"/>
    <property type="match status" value="1"/>
</dbReference>
<proteinExistence type="evidence at transcript level"/>
<dbReference type="GO" id="GO:0008198">
    <property type="term" value="F:ferrous iron binding"/>
    <property type="evidence" value="ECO:0007669"/>
    <property type="project" value="InterPro"/>
</dbReference>
<evidence type="ECO:0000259" key="10">
    <source>
        <dbReference type="Pfam" id="PF02900"/>
    </source>
</evidence>
<evidence type="ECO:0000256" key="1">
    <source>
        <dbReference type="ARBA" id="ARBA00000466"/>
    </source>
</evidence>
<dbReference type="GO" id="GO:0008270">
    <property type="term" value="F:zinc ion binding"/>
    <property type="evidence" value="ECO:0007669"/>
    <property type="project" value="InterPro"/>
</dbReference>
<reference evidence="11" key="1">
    <citation type="journal article" date="2019" name="New Phytol.">
        <title>Evolution of L-DOPA 4,5-dioxygenase activity allows for recurrent specialisation to betalain pigmentation in Caryophyllales.</title>
        <authorList>
            <person name="Sheehan H."/>
            <person name="Feng T."/>
            <person name="Walker-Hale N."/>
            <person name="Lopez-Nieves S."/>
            <person name="Pucker B."/>
            <person name="Guo R."/>
            <person name="Yim W.C."/>
            <person name="Badgami R."/>
            <person name="Timoneda A."/>
            <person name="Zhao L."/>
            <person name="Tiley H."/>
            <person name="Copetti D."/>
            <person name="Sanderson M.J."/>
            <person name="Cushman J.C."/>
            <person name="Moore M.J."/>
            <person name="Smith S.A."/>
            <person name="Brockington S.F."/>
        </authorList>
    </citation>
    <scope>NUCLEOTIDE SEQUENCE</scope>
</reference>
<evidence type="ECO:0000256" key="3">
    <source>
        <dbReference type="ARBA" id="ARBA00005034"/>
    </source>
</evidence>
<comment type="pathway">
    <text evidence="3">Pigment biosynthesis; betalain biosynthesis.</text>
</comment>
<comment type="catalytic activity">
    <reaction evidence="1">
        <text>L-dopa + O2 = 4-(L-alanin-3-yl)-2-hydroxy-cis,cis-muconate 6-semialdehyde + H(+)</text>
        <dbReference type="Rhea" id="RHEA:21220"/>
        <dbReference type="ChEBI" id="CHEBI:15378"/>
        <dbReference type="ChEBI" id="CHEBI:15379"/>
        <dbReference type="ChEBI" id="CHEBI:57504"/>
        <dbReference type="ChEBI" id="CHEBI:57639"/>
        <dbReference type="EC" id="1.13.11.29"/>
    </reaction>
</comment>
<comment type="similarity">
    <text evidence="4">Belongs to the DODA-type extradiol aromatic ring-opening dioxygenase family.</text>
</comment>
<dbReference type="UniPathway" id="UPA00278"/>
<dbReference type="EC" id="1.13.11.29" evidence="5"/>
<keyword evidence="8" id="KW-0223">Dioxygenase</keyword>
<dbReference type="InterPro" id="IPR014436">
    <property type="entry name" value="Extradiol_dOase_DODA"/>
</dbReference>
<evidence type="ECO:0000256" key="5">
    <source>
        <dbReference type="ARBA" id="ARBA00013224"/>
    </source>
</evidence>